<evidence type="ECO:0000313" key="1">
    <source>
        <dbReference type="EMBL" id="RJP16585.1"/>
    </source>
</evidence>
<dbReference type="AlphaFoldDB" id="A0A3A4ND30"/>
<protein>
    <submittedName>
        <fullName evidence="1">Uncharacterized protein</fullName>
    </submittedName>
</protein>
<sequence length="77" mass="8564">MAVPRILDSCFRRNDEKKGLPSCNSSNSKFVFQEVGCGFVALWPLRLCGSMNFSVSADSFLRNGQATLEKTDQTSRI</sequence>
<name>A0A3A4ND30_ABYX5</name>
<organism evidence="1 2">
    <name type="scientific">Abyssobacteria bacterium (strain SURF_5)</name>
    <dbReference type="NCBI Taxonomy" id="2093360"/>
    <lineage>
        <taxon>Bacteria</taxon>
        <taxon>Pseudomonadati</taxon>
        <taxon>Candidatus Hydrogenedentota</taxon>
        <taxon>Candidatus Abyssobacteria</taxon>
    </lineage>
</organism>
<proteinExistence type="predicted"/>
<gene>
    <name evidence="1" type="ORF">C4520_18305</name>
</gene>
<reference evidence="1 2" key="1">
    <citation type="journal article" date="2017" name="ISME J.">
        <title>Energy and carbon metabolisms in a deep terrestrial subsurface fluid microbial community.</title>
        <authorList>
            <person name="Momper L."/>
            <person name="Jungbluth S.P."/>
            <person name="Lee M.D."/>
            <person name="Amend J.P."/>
        </authorList>
    </citation>
    <scope>NUCLEOTIDE SEQUENCE [LARGE SCALE GENOMIC DNA]</scope>
    <source>
        <strain evidence="1">SURF_5</strain>
    </source>
</reference>
<accession>A0A3A4ND30</accession>
<dbReference type="EMBL" id="QZKU01000127">
    <property type="protein sequence ID" value="RJP16585.1"/>
    <property type="molecule type" value="Genomic_DNA"/>
</dbReference>
<dbReference type="Proteomes" id="UP000265882">
    <property type="component" value="Unassembled WGS sequence"/>
</dbReference>
<comment type="caution">
    <text evidence="1">The sequence shown here is derived from an EMBL/GenBank/DDBJ whole genome shotgun (WGS) entry which is preliminary data.</text>
</comment>
<evidence type="ECO:0000313" key="2">
    <source>
        <dbReference type="Proteomes" id="UP000265882"/>
    </source>
</evidence>